<accession>A0A0A1TIR3</accession>
<evidence type="ECO:0000313" key="12">
    <source>
        <dbReference type="EMBL" id="CEJ94929.1"/>
    </source>
</evidence>
<evidence type="ECO:0000256" key="11">
    <source>
        <dbReference type="ARBA" id="ARBA00023136"/>
    </source>
</evidence>
<keyword evidence="11" id="KW-0472">Membrane</keyword>
<evidence type="ECO:0000256" key="2">
    <source>
        <dbReference type="ARBA" id="ARBA00004167"/>
    </source>
</evidence>
<keyword evidence="9" id="KW-0408">Iron</keyword>
<dbReference type="PRINTS" id="PR01239">
    <property type="entry name" value="EP450IICYP52"/>
</dbReference>
<sequence>MVFTTQLKDVAVVLAYAATVAWLVGKLLEYLRHTAKARTLGCKPAPLGLDSRDPTGLIITIKSLRAMKRFEHPAWMVKRMDFLGEQLGRPATTITVSQPFFKKNIFTTEPENLKAILATQSKDFEFGVGRTDNFWPLLGQGIFACNGERWMRSRAMLRPQFMRSLVSRLDLEERHLQHLMQVLDAKTAGDGWTDRVDLKALFFRLTLDSATELLLGESTNSQLATVASQEKELEGRAFAAAFDAAQRTLSLGARLGHNYRLVHTSAFRRNVQMAHDFVDHFVVKALAKTADAKDEENVHPDDEEATTEKRYIFLDELTKETRDPVELRSHVLNVLLAGRDTTASVLCWFFYTMAQEDQADRYQKLRRLIIDSFGTYADPQDITFESLKACQYLQWCISETLRLYTPVSVNLRTAVVDTTLPTGGGKDGKSPVYVKKGMDCVFSTHVMHTRKDLWGEDAREFVPERWEKKRAGWEYLPFLGGPRVCIGQQFALTEIAYVVVRIMQRVDVMDGKASGPLKQSLTLTNSPGAGVNVRLHFVE</sequence>
<gene>
    <name evidence="12" type="ORF">VHEMI10435</name>
</gene>
<evidence type="ECO:0000256" key="9">
    <source>
        <dbReference type="ARBA" id="ARBA00023004"/>
    </source>
</evidence>
<dbReference type="AlphaFoldDB" id="A0A0A1TIR3"/>
<dbReference type="EMBL" id="CDHN01000008">
    <property type="protein sequence ID" value="CEJ94929.1"/>
    <property type="molecule type" value="Genomic_DNA"/>
</dbReference>
<evidence type="ECO:0000256" key="1">
    <source>
        <dbReference type="ARBA" id="ARBA00001971"/>
    </source>
</evidence>
<dbReference type="PANTHER" id="PTHR24287:SF1">
    <property type="entry name" value="P450, PUTATIVE (EUROFUNG)-RELATED"/>
    <property type="match status" value="1"/>
</dbReference>
<evidence type="ECO:0000256" key="5">
    <source>
        <dbReference type="ARBA" id="ARBA00022692"/>
    </source>
</evidence>
<dbReference type="InterPro" id="IPR002974">
    <property type="entry name" value="Cyt_P450_E_CYP52_ascomycetes"/>
</dbReference>
<keyword evidence="6" id="KW-0479">Metal-binding</keyword>
<dbReference type="GO" id="GO:0016020">
    <property type="term" value="C:membrane"/>
    <property type="evidence" value="ECO:0007669"/>
    <property type="project" value="UniProtKB-SubCell"/>
</dbReference>
<reference evidence="12 13" key="1">
    <citation type="journal article" date="2015" name="Genome Announc.">
        <title>Draft Genome Sequence and Gene Annotation of the Entomopathogenic Fungus Verticillium hemipterigenum.</title>
        <authorList>
            <person name="Horn F."/>
            <person name="Habel A."/>
            <person name="Scharf D.H."/>
            <person name="Dworschak J."/>
            <person name="Brakhage A.A."/>
            <person name="Guthke R."/>
            <person name="Hertweck C."/>
            <person name="Linde J."/>
        </authorList>
    </citation>
    <scope>NUCLEOTIDE SEQUENCE [LARGE SCALE GENOMIC DNA]</scope>
</reference>
<keyword evidence="7" id="KW-1133">Transmembrane helix</keyword>
<keyword evidence="4" id="KW-0349">Heme</keyword>
<name>A0A0A1TIR3_9HYPO</name>
<comment type="subcellular location">
    <subcellularLocation>
        <location evidence="2">Membrane</location>
        <topology evidence="2">Single-pass membrane protein</topology>
    </subcellularLocation>
</comment>
<dbReference type="SUPFAM" id="SSF48264">
    <property type="entry name" value="Cytochrome P450"/>
    <property type="match status" value="1"/>
</dbReference>
<dbReference type="HOGENOM" id="CLU_001570_27_0_1"/>
<evidence type="ECO:0000256" key="3">
    <source>
        <dbReference type="ARBA" id="ARBA00010617"/>
    </source>
</evidence>
<dbReference type="InterPro" id="IPR036396">
    <property type="entry name" value="Cyt_P450_sf"/>
</dbReference>
<evidence type="ECO:0000256" key="8">
    <source>
        <dbReference type="ARBA" id="ARBA00023002"/>
    </source>
</evidence>
<comment type="similarity">
    <text evidence="3">Belongs to the cytochrome P450 family.</text>
</comment>
<dbReference type="CDD" id="cd11063">
    <property type="entry name" value="CYP52"/>
    <property type="match status" value="1"/>
</dbReference>
<proteinExistence type="inferred from homology"/>
<dbReference type="STRING" id="1531966.A0A0A1TIR3"/>
<comment type="cofactor">
    <cofactor evidence="1">
        <name>heme</name>
        <dbReference type="ChEBI" id="CHEBI:30413"/>
    </cofactor>
</comment>
<evidence type="ECO:0000313" key="13">
    <source>
        <dbReference type="Proteomes" id="UP000039046"/>
    </source>
</evidence>
<dbReference type="PRINTS" id="PR00385">
    <property type="entry name" value="P450"/>
</dbReference>
<keyword evidence="10" id="KW-0503">Monooxygenase</keyword>
<dbReference type="InterPro" id="IPR047146">
    <property type="entry name" value="Cyt_P450_E_CYP52_fungi"/>
</dbReference>
<organism evidence="12 13">
    <name type="scientific">[Torrubiella] hemipterigena</name>
    <dbReference type="NCBI Taxonomy" id="1531966"/>
    <lineage>
        <taxon>Eukaryota</taxon>
        <taxon>Fungi</taxon>
        <taxon>Dikarya</taxon>
        <taxon>Ascomycota</taxon>
        <taxon>Pezizomycotina</taxon>
        <taxon>Sordariomycetes</taxon>
        <taxon>Hypocreomycetidae</taxon>
        <taxon>Hypocreales</taxon>
        <taxon>Clavicipitaceae</taxon>
        <taxon>Clavicipitaceae incertae sedis</taxon>
        <taxon>'Torrubiella' clade</taxon>
    </lineage>
</organism>
<dbReference type="GO" id="GO:0020037">
    <property type="term" value="F:heme binding"/>
    <property type="evidence" value="ECO:0007669"/>
    <property type="project" value="InterPro"/>
</dbReference>
<dbReference type="Pfam" id="PF00067">
    <property type="entry name" value="p450"/>
    <property type="match status" value="1"/>
</dbReference>
<dbReference type="GO" id="GO:0016712">
    <property type="term" value="F:oxidoreductase activity, acting on paired donors, with incorporation or reduction of molecular oxygen, reduced flavin or flavoprotein as one donor, and incorporation of one atom of oxygen"/>
    <property type="evidence" value="ECO:0007669"/>
    <property type="project" value="InterPro"/>
</dbReference>
<evidence type="ECO:0000256" key="4">
    <source>
        <dbReference type="ARBA" id="ARBA00022617"/>
    </source>
</evidence>
<keyword evidence="8" id="KW-0560">Oxidoreductase</keyword>
<evidence type="ECO:0000256" key="10">
    <source>
        <dbReference type="ARBA" id="ARBA00023033"/>
    </source>
</evidence>
<dbReference type="InterPro" id="IPR001128">
    <property type="entry name" value="Cyt_P450"/>
</dbReference>
<dbReference type="PANTHER" id="PTHR24287">
    <property type="entry name" value="P450, PUTATIVE (EUROFUNG)-RELATED"/>
    <property type="match status" value="1"/>
</dbReference>
<evidence type="ECO:0008006" key="14">
    <source>
        <dbReference type="Google" id="ProtNLM"/>
    </source>
</evidence>
<keyword evidence="5" id="KW-0812">Transmembrane</keyword>
<dbReference type="OrthoDB" id="1470350at2759"/>
<evidence type="ECO:0000256" key="6">
    <source>
        <dbReference type="ARBA" id="ARBA00022723"/>
    </source>
</evidence>
<dbReference type="Gene3D" id="1.10.630.10">
    <property type="entry name" value="Cytochrome P450"/>
    <property type="match status" value="1"/>
</dbReference>
<evidence type="ECO:0000256" key="7">
    <source>
        <dbReference type="ARBA" id="ARBA00022989"/>
    </source>
</evidence>
<dbReference type="GO" id="GO:0005506">
    <property type="term" value="F:iron ion binding"/>
    <property type="evidence" value="ECO:0007669"/>
    <property type="project" value="InterPro"/>
</dbReference>
<protein>
    <recommendedName>
        <fullName evidence="14">Cytochrome P450</fullName>
    </recommendedName>
</protein>
<dbReference type="Proteomes" id="UP000039046">
    <property type="component" value="Unassembled WGS sequence"/>
</dbReference>
<keyword evidence="13" id="KW-1185">Reference proteome</keyword>